<organism evidence="6 7">
    <name type="scientific">Gottfriedia luciferensis</name>
    <dbReference type="NCBI Taxonomy" id="178774"/>
    <lineage>
        <taxon>Bacteria</taxon>
        <taxon>Bacillati</taxon>
        <taxon>Bacillota</taxon>
        <taxon>Bacilli</taxon>
        <taxon>Bacillales</taxon>
        <taxon>Bacillaceae</taxon>
        <taxon>Gottfriedia</taxon>
    </lineage>
</organism>
<sequence>MKWFTRIIQGILIIAFLLSGFVKLSGNTQMLHDFKEVYGYSKSMMYTIGSFEVLGAIGLLVGYWKIILGKLASVGLAIIMVGAVFTHLHAGQGLSVAMAPFILLVLTLIVLFSRGGKLK</sequence>
<accession>A0ABX2ZSI1</accession>
<comment type="caution">
    <text evidence="6">The sequence shown here is derived from an EMBL/GenBank/DDBJ whole genome shotgun (WGS) entry which is preliminary data.</text>
</comment>
<name>A0ABX2ZSI1_9BACI</name>
<feature type="transmembrane region" description="Helical" evidence="5">
    <location>
        <begin position="71"/>
        <end position="88"/>
    </location>
</feature>
<dbReference type="Proteomes" id="UP000094580">
    <property type="component" value="Unassembled WGS sequence"/>
</dbReference>
<keyword evidence="4 5" id="KW-0472">Membrane</keyword>
<keyword evidence="2 5" id="KW-0812">Transmembrane</keyword>
<feature type="transmembrane region" description="Helical" evidence="5">
    <location>
        <begin position="7"/>
        <end position="24"/>
    </location>
</feature>
<protein>
    <recommendedName>
        <fullName evidence="8">DoxX-like protein</fullName>
    </recommendedName>
</protein>
<keyword evidence="3 5" id="KW-1133">Transmembrane helix</keyword>
<dbReference type="EMBL" id="MDKC01000023">
    <property type="protein sequence ID" value="ODG91419.1"/>
    <property type="molecule type" value="Genomic_DNA"/>
</dbReference>
<evidence type="ECO:0008006" key="8">
    <source>
        <dbReference type="Google" id="ProtNLM"/>
    </source>
</evidence>
<proteinExistence type="predicted"/>
<evidence type="ECO:0000256" key="4">
    <source>
        <dbReference type="ARBA" id="ARBA00023136"/>
    </source>
</evidence>
<evidence type="ECO:0000313" key="7">
    <source>
        <dbReference type="Proteomes" id="UP000094580"/>
    </source>
</evidence>
<dbReference type="RefSeq" id="WP_069034189.1">
    <property type="nucleotide sequence ID" value="NZ_MDKC01000023.1"/>
</dbReference>
<dbReference type="InterPro" id="IPR032808">
    <property type="entry name" value="DoxX"/>
</dbReference>
<evidence type="ECO:0000256" key="1">
    <source>
        <dbReference type="ARBA" id="ARBA00004141"/>
    </source>
</evidence>
<evidence type="ECO:0000313" key="6">
    <source>
        <dbReference type="EMBL" id="ODG91419.1"/>
    </source>
</evidence>
<evidence type="ECO:0000256" key="3">
    <source>
        <dbReference type="ARBA" id="ARBA00022989"/>
    </source>
</evidence>
<evidence type="ECO:0000256" key="5">
    <source>
        <dbReference type="SAM" id="Phobius"/>
    </source>
</evidence>
<dbReference type="Pfam" id="PF13564">
    <property type="entry name" value="DoxX_2"/>
    <property type="match status" value="1"/>
</dbReference>
<feature type="transmembrane region" description="Helical" evidence="5">
    <location>
        <begin position="94"/>
        <end position="113"/>
    </location>
</feature>
<reference evidence="6 7" key="1">
    <citation type="submission" date="2016-07" db="EMBL/GenBank/DDBJ databases">
        <authorList>
            <person name="Townsley L."/>
            <person name="Shank E.A."/>
        </authorList>
    </citation>
    <scope>NUCLEOTIDE SEQUENCE [LARGE SCALE GENOMIC DNA]</scope>
    <source>
        <strain evidence="6 7">CH01</strain>
    </source>
</reference>
<comment type="subcellular location">
    <subcellularLocation>
        <location evidence="1">Membrane</location>
        <topology evidence="1">Multi-pass membrane protein</topology>
    </subcellularLocation>
</comment>
<feature type="transmembrane region" description="Helical" evidence="5">
    <location>
        <begin position="44"/>
        <end position="64"/>
    </location>
</feature>
<evidence type="ECO:0000256" key="2">
    <source>
        <dbReference type="ARBA" id="ARBA00022692"/>
    </source>
</evidence>
<gene>
    <name evidence="6" type="ORF">BED47_07095</name>
</gene>
<keyword evidence="7" id="KW-1185">Reference proteome</keyword>